<gene>
    <name evidence="1" type="ORF">OEG84_25125</name>
</gene>
<keyword evidence="2" id="KW-1185">Reference proteome</keyword>
<sequence>MKQPFADAQAALPFVIGQGRNIETKIYQRRYPTFNYGAHVPIVTEGNEWAIGTTFFTVDAAGEAKFLSGAGTDMPFNQVNRDQASHDFAMIGSGWEWNLEEINQASLYGINLNDTKAMSATDKVERLLNSIAMAGTTEKNWTGLVNSGSVSRADVAATGDQNGGTDSTLWKHKTNDQIVIDINEVLSRVGTNTEEVEWADTLRVPPEAFRLLASRRLGDGDGMLRLIDFIRSGNVYTATTGQPLDIQPLRELATASEDGGGRMMAYRKDPEVLRFHLPMPRRVLQPRQKSIMGFETGIIARTGGTEWRLPGAAAYADEITSAPSP</sequence>
<organism evidence="1 2">
    <name type="scientific">Hoeflea algicola</name>
    <dbReference type="NCBI Taxonomy" id="2983763"/>
    <lineage>
        <taxon>Bacteria</taxon>
        <taxon>Pseudomonadati</taxon>
        <taxon>Pseudomonadota</taxon>
        <taxon>Alphaproteobacteria</taxon>
        <taxon>Hyphomicrobiales</taxon>
        <taxon>Rhizobiaceae</taxon>
        <taxon>Hoeflea</taxon>
    </lineage>
</organism>
<evidence type="ECO:0000313" key="2">
    <source>
        <dbReference type="Proteomes" id="UP001073227"/>
    </source>
</evidence>
<evidence type="ECO:0000313" key="1">
    <source>
        <dbReference type="EMBL" id="MCY0150891.1"/>
    </source>
</evidence>
<reference evidence="1" key="1">
    <citation type="submission" date="2022-10" db="EMBL/GenBank/DDBJ databases">
        <title>Hoeflea sp. G2-23, isolated from marine algae.</title>
        <authorList>
            <person name="Kristyanto S."/>
            <person name="Kim J.M."/>
            <person name="Jeon C.O."/>
        </authorList>
    </citation>
    <scope>NUCLEOTIDE SEQUENCE</scope>
    <source>
        <strain evidence="1">G2-23</strain>
    </source>
</reference>
<dbReference type="RefSeq" id="WP_267656632.1">
    <property type="nucleotide sequence ID" value="NZ_JAOVZR010000004.1"/>
</dbReference>
<dbReference type="InterPro" id="IPR020049">
    <property type="entry name" value="Major_capsid-like"/>
</dbReference>
<protein>
    <submittedName>
        <fullName evidence="1">DUF2184 domain-containing protein</fullName>
    </submittedName>
</protein>
<dbReference type="EMBL" id="JAOVZR010000004">
    <property type="protein sequence ID" value="MCY0150891.1"/>
    <property type="molecule type" value="Genomic_DNA"/>
</dbReference>
<name>A0ABT3ZI48_9HYPH</name>
<accession>A0ABT3ZI48</accession>
<comment type="caution">
    <text evidence="1">The sequence shown here is derived from an EMBL/GenBank/DDBJ whole genome shotgun (WGS) entry which is preliminary data.</text>
</comment>
<dbReference type="PIRSF" id="PIRSF029202">
    <property type="entry name" value="UCP029202"/>
    <property type="match status" value="1"/>
</dbReference>
<dbReference type="Proteomes" id="UP001073227">
    <property type="component" value="Unassembled WGS sequence"/>
</dbReference>
<dbReference type="Pfam" id="PF09950">
    <property type="entry name" value="Major_capside"/>
    <property type="match status" value="1"/>
</dbReference>
<proteinExistence type="predicted"/>